<feature type="transmembrane region" description="Helical" evidence="8">
    <location>
        <begin position="399"/>
        <end position="417"/>
    </location>
</feature>
<feature type="transmembrane region" description="Helical" evidence="8">
    <location>
        <begin position="253"/>
        <end position="277"/>
    </location>
</feature>
<evidence type="ECO:0000256" key="1">
    <source>
        <dbReference type="ARBA" id="ARBA00004141"/>
    </source>
</evidence>
<reference evidence="10" key="1">
    <citation type="submission" date="2016-04" db="EMBL/GenBank/DDBJ databases">
        <authorList>
            <person name="Evans L.H."/>
            <person name="Alamgir A."/>
            <person name="Owens N."/>
            <person name="Weber N.D."/>
            <person name="Virtaneva K."/>
            <person name="Barbian K."/>
            <person name="Babar A."/>
            <person name="Rosenke K."/>
        </authorList>
    </citation>
    <scope>NUCLEOTIDE SEQUENCE [LARGE SCALE GENOMIC DNA]</scope>
    <source>
        <strain evidence="10">CBS 101.48</strain>
    </source>
</reference>
<gene>
    <name evidence="10" type="primary">ABSGL_00061.1 scaffold 129</name>
</gene>
<dbReference type="InParanoid" id="A0A163IQ63"/>
<feature type="transmembrane region" description="Helical" evidence="8">
    <location>
        <begin position="221"/>
        <end position="241"/>
    </location>
</feature>
<comment type="similarity">
    <text evidence="2">Belongs to the amino acid/polyamine transporter 2 family.</text>
</comment>
<dbReference type="EMBL" id="LT549931">
    <property type="protein sequence ID" value="SAL94775.1"/>
    <property type="molecule type" value="Genomic_DNA"/>
</dbReference>
<evidence type="ECO:0000256" key="6">
    <source>
        <dbReference type="ARBA" id="ARBA00022989"/>
    </source>
</evidence>
<feature type="transmembrane region" description="Helical" evidence="8">
    <location>
        <begin position="67"/>
        <end position="91"/>
    </location>
</feature>
<evidence type="ECO:0000313" key="11">
    <source>
        <dbReference type="Proteomes" id="UP000078561"/>
    </source>
</evidence>
<proteinExistence type="inferred from homology"/>
<dbReference type="PANTHER" id="PTHR22950:SF692">
    <property type="entry name" value="TRANSMEMBRANE AMINO ACID TRANSPORTER FAMILY PROTEIN"/>
    <property type="match status" value="1"/>
</dbReference>
<evidence type="ECO:0000256" key="8">
    <source>
        <dbReference type="SAM" id="Phobius"/>
    </source>
</evidence>
<evidence type="ECO:0000256" key="7">
    <source>
        <dbReference type="ARBA" id="ARBA00023136"/>
    </source>
</evidence>
<organism evidence="10">
    <name type="scientific">Absidia glauca</name>
    <name type="common">Pin mould</name>
    <dbReference type="NCBI Taxonomy" id="4829"/>
    <lineage>
        <taxon>Eukaryota</taxon>
        <taxon>Fungi</taxon>
        <taxon>Fungi incertae sedis</taxon>
        <taxon>Mucoromycota</taxon>
        <taxon>Mucoromycotina</taxon>
        <taxon>Mucoromycetes</taxon>
        <taxon>Mucorales</taxon>
        <taxon>Cunninghamellaceae</taxon>
        <taxon>Absidia</taxon>
    </lineage>
</organism>
<comment type="subcellular location">
    <subcellularLocation>
        <location evidence="1">Membrane</location>
        <topology evidence="1">Multi-pass membrane protein</topology>
    </subcellularLocation>
</comment>
<evidence type="ECO:0000256" key="5">
    <source>
        <dbReference type="ARBA" id="ARBA00022970"/>
    </source>
</evidence>
<dbReference type="OMA" id="NTGACNE"/>
<feature type="domain" description="Amino acid transporter transmembrane" evidence="9">
    <location>
        <begin position="36"/>
        <end position="418"/>
    </location>
</feature>
<dbReference type="Pfam" id="PF01490">
    <property type="entry name" value="Aa_trans"/>
    <property type="match status" value="1"/>
</dbReference>
<dbReference type="Gene3D" id="1.20.1740.10">
    <property type="entry name" value="Amino acid/polyamine transporter I"/>
    <property type="match status" value="1"/>
</dbReference>
<feature type="transmembrane region" description="Helical" evidence="8">
    <location>
        <begin position="112"/>
        <end position="135"/>
    </location>
</feature>
<evidence type="ECO:0000256" key="4">
    <source>
        <dbReference type="ARBA" id="ARBA00022692"/>
    </source>
</evidence>
<sequence>MSSVKRNSSEYQEKTFDVASETYEPSIATNEGHGKCSSFMAYWNVVCVVAGTGALGLPYALKQGGWFGLFILFLSWAMSIYTGILLVRCLYAKPGHRMTTFKEISTTCFGPVGGWVTFFFLAWILLGAPTLYMVLAGQNLSQLCQGTAAELNQKYWTIIMCVVVGIPFVLVKSMKEVAWMSAFGSFATVVVILIVLVMACMDESAQMAKGVIHDPVVWDQFPAALATISFSFGGNVIYPHVEASMAKPRQWPWVITAGLSTCAFLYLLCAVPGYYIYGRDTISPIYNNIPEGVGQTIAIVLITVHVLMAAPLLTTALSLDLEDMFNITVDRFGKLKEFIIRACLRVAIIVVIAVIACFVPYFSLLMGLIGSFSNCVLIFVFPVLYYFKLTGFRNKPIYEIAWCFLTILLGIVGLIFGTKDAIEGLIEATQSGSSQ</sequence>
<feature type="transmembrane region" description="Helical" evidence="8">
    <location>
        <begin position="368"/>
        <end position="387"/>
    </location>
</feature>
<keyword evidence="5" id="KW-0029">Amino-acid transport</keyword>
<protein>
    <recommendedName>
        <fullName evidence="9">Amino acid transporter transmembrane domain-containing protein</fullName>
    </recommendedName>
</protein>
<keyword evidence="11" id="KW-1185">Reference proteome</keyword>
<dbReference type="InterPro" id="IPR013057">
    <property type="entry name" value="AA_transpt_TM"/>
</dbReference>
<name>A0A163IQ63_ABSGL</name>
<dbReference type="STRING" id="4829.A0A163IQ63"/>
<evidence type="ECO:0000313" key="10">
    <source>
        <dbReference type="EMBL" id="SAL94775.1"/>
    </source>
</evidence>
<dbReference type="GO" id="GO:0005774">
    <property type="term" value="C:vacuolar membrane"/>
    <property type="evidence" value="ECO:0007669"/>
    <property type="project" value="TreeGrafter"/>
</dbReference>
<evidence type="ECO:0000256" key="3">
    <source>
        <dbReference type="ARBA" id="ARBA00022448"/>
    </source>
</evidence>
<keyword evidence="3" id="KW-0813">Transport</keyword>
<feature type="transmembrane region" description="Helical" evidence="8">
    <location>
        <begin position="178"/>
        <end position="201"/>
    </location>
</feature>
<feature type="transmembrane region" description="Helical" evidence="8">
    <location>
        <begin position="41"/>
        <end position="61"/>
    </location>
</feature>
<keyword evidence="7 8" id="KW-0472">Membrane</keyword>
<feature type="transmembrane region" description="Helical" evidence="8">
    <location>
        <begin position="155"/>
        <end position="171"/>
    </location>
</feature>
<dbReference type="GO" id="GO:0015179">
    <property type="term" value="F:L-amino acid transmembrane transporter activity"/>
    <property type="evidence" value="ECO:0007669"/>
    <property type="project" value="TreeGrafter"/>
</dbReference>
<evidence type="ECO:0000259" key="9">
    <source>
        <dbReference type="Pfam" id="PF01490"/>
    </source>
</evidence>
<keyword evidence="4 8" id="KW-0812">Transmembrane</keyword>
<accession>A0A163IQ63</accession>
<dbReference type="PANTHER" id="PTHR22950">
    <property type="entry name" value="AMINO ACID TRANSPORTER"/>
    <property type="match status" value="1"/>
</dbReference>
<feature type="transmembrane region" description="Helical" evidence="8">
    <location>
        <begin position="297"/>
        <end position="321"/>
    </location>
</feature>
<dbReference type="Proteomes" id="UP000078561">
    <property type="component" value="Unassembled WGS sequence"/>
</dbReference>
<dbReference type="AlphaFoldDB" id="A0A163IQ63"/>
<evidence type="ECO:0000256" key="2">
    <source>
        <dbReference type="ARBA" id="ARBA00008066"/>
    </source>
</evidence>
<dbReference type="OrthoDB" id="40134at2759"/>
<keyword evidence="6 8" id="KW-1133">Transmembrane helix</keyword>
<feature type="transmembrane region" description="Helical" evidence="8">
    <location>
        <begin position="342"/>
        <end position="362"/>
    </location>
</feature>